<gene>
    <name evidence="9" type="ORF">AYO21_11181</name>
</gene>
<comment type="caution">
    <text evidence="9">The sequence shown here is derived from an EMBL/GenBank/DDBJ whole genome shotgun (WGS) entry which is preliminary data.</text>
</comment>
<feature type="region of interest" description="Disordered" evidence="7">
    <location>
        <begin position="474"/>
        <end position="496"/>
    </location>
</feature>
<sequence length="534" mass="59126">MEDQAFFDWGGIGDGTEIGLFLPSAGLDGDWSMEGVDVVTAPTWNGSTACDQTAMDLDGGGLLLAVQASLSGTNDHGPTESFLSYLEDDGASSAQDSRSEADDSNAFSAPSSAFQHIEDPSPPRSEADNNASSAPSFAPSFAFIKAPFPPRSKAGNNASSTPSSAPSFAPSSAPSFAPSFVFIEHPYSRPEAGNNAFSAPSSAPSYTFIEDPSSRPEADNNASSTPSYTFIEDPSAPSFAFIKAPFPPRSKAGNSNAFSIPYYTFIEDPSARPEADNNDASSARSYIFIEDRPDVHYTVPSSAPPPSSRPTAYDQITWARPLQQDDTDEIISLGKSQLPEKRVPTVKMYERNATPNAADGMYDCEYCEERFPRAHAWKKHMDKHERPYKCTFEGCTNRDGFSSPCALMRHHEHLHLRKVQWFCIFEDCERHERGFHRSDHAWRHEERVHNYYRPDPEESICKWCKRGEITGKRPTKRRRTTTTEKDKDKAESPAEQWVIDDREAAATTLEEKIQHHKKELERLTGGLLRGVPDA</sequence>
<evidence type="ECO:0000256" key="5">
    <source>
        <dbReference type="PROSITE-ProRule" id="PRU00042"/>
    </source>
</evidence>
<name>A0A177EUM3_9EURO</name>
<dbReference type="PANTHER" id="PTHR24379">
    <property type="entry name" value="KRAB AND ZINC FINGER DOMAIN-CONTAINING"/>
    <property type="match status" value="1"/>
</dbReference>
<feature type="region of interest" description="Disordered" evidence="7">
    <location>
        <begin position="193"/>
        <end position="225"/>
    </location>
</feature>
<dbReference type="RefSeq" id="XP_022506621.1">
    <property type="nucleotide sequence ID" value="XM_022661078.1"/>
</dbReference>
<evidence type="ECO:0000256" key="1">
    <source>
        <dbReference type="ARBA" id="ARBA00022723"/>
    </source>
</evidence>
<dbReference type="Proteomes" id="UP000077002">
    <property type="component" value="Unassembled WGS sequence"/>
</dbReference>
<protein>
    <recommendedName>
        <fullName evidence="8">C2H2-type domain-containing protein</fullName>
    </recommendedName>
</protein>
<feature type="compositionally biased region" description="Polar residues" evidence="7">
    <location>
        <begin position="105"/>
        <end position="114"/>
    </location>
</feature>
<keyword evidence="2" id="KW-0677">Repeat</keyword>
<dbReference type="GeneID" id="34606280"/>
<feature type="domain" description="C2H2-type" evidence="8">
    <location>
        <begin position="362"/>
        <end position="389"/>
    </location>
</feature>
<dbReference type="InterPro" id="IPR013087">
    <property type="entry name" value="Znf_C2H2_type"/>
</dbReference>
<feature type="region of interest" description="Disordered" evidence="7">
    <location>
        <begin position="79"/>
        <end position="134"/>
    </location>
</feature>
<dbReference type="InterPro" id="IPR036236">
    <property type="entry name" value="Znf_C2H2_sf"/>
</dbReference>
<evidence type="ECO:0000256" key="3">
    <source>
        <dbReference type="ARBA" id="ARBA00022771"/>
    </source>
</evidence>
<dbReference type="PROSITE" id="PS00028">
    <property type="entry name" value="ZINC_FINGER_C2H2_1"/>
    <property type="match status" value="1"/>
</dbReference>
<keyword evidence="3 5" id="KW-0863">Zinc-finger</keyword>
<keyword evidence="6" id="KW-0175">Coiled coil</keyword>
<keyword evidence="4" id="KW-0862">Zinc</keyword>
<accession>A0A177EUM3</accession>
<dbReference type="OrthoDB" id="5305647at2759"/>
<evidence type="ECO:0000256" key="7">
    <source>
        <dbReference type="SAM" id="MobiDB-lite"/>
    </source>
</evidence>
<evidence type="ECO:0000256" key="6">
    <source>
        <dbReference type="SAM" id="Coils"/>
    </source>
</evidence>
<dbReference type="AlphaFoldDB" id="A0A177EUM3"/>
<feature type="compositionally biased region" description="Basic and acidic residues" evidence="7">
    <location>
        <begin position="481"/>
        <end position="492"/>
    </location>
</feature>
<dbReference type="PANTHER" id="PTHR24379:SF121">
    <property type="entry name" value="C2H2-TYPE DOMAIN-CONTAINING PROTEIN"/>
    <property type="match status" value="1"/>
</dbReference>
<keyword evidence="1" id="KW-0479">Metal-binding</keyword>
<reference evidence="9 10" key="1">
    <citation type="submission" date="2016-03" db="EMBL/GenBank/DDBJ databases">
        <title>Draft genome sequence of the Fonsecaea monophora CBS 269.37.</title>
        <authorList>
            <person name="Bombassaro A."/>
            <person name="Vinicius W.A."/>
            <person name="De Hoog S."/>
            <person name="Sun J."/>
            <person name="Souza E.M."/>
            <person name="Raittz R.T."/>
            <person name="Costa F."/>
            <person name="Leao A.C."/>
            <person name="Tadra-Sfeir M.Z."/>
            <person name="Baura V."/>
            <person name="Balsanelli E."/>
            <person name="Pedrosa F.O."/>
            <person name="Moreno L.F."/>
            <person name="Steffens M.B."/>
            <person name="Xi L."/>
            <person name="Bocca A.L."/>
            <person name="Felipe M.S."/>
            <person name="Teixeira M."/>
            <person name="Telles Filho F.Q."/>
            <person name="Azevedo C.M."/>
            <person name="Gomes R."/>
            <person name="Vicente V.A."/>
        </authorList>
    </citation>
    <scope>NUCLEOTIDE SEQUENCE [LARGE SCALE GENOMIC DNA]</scope>
    <source>
        <strain evidence="9 10">CBS 269.37</strain>
    </source>
</reference>
<dbReference type="EMBL" id="LVKK01000147">
    <property type="protein sequence ID" value="OAG34669.1"/>
    <property type="molecule type" value="Genomic_DNA"/>
</dbReference>
<organism evidence="9 10">
    <name type="scientific">Fonsecaea monophora</name>
    <dbReference type="NCBI Taxonomy" id="254056"/>
    <lineage>
        <taxon>Eukaryota</taxon>
        <taxon>Fungi</taxon>
        <taxon>Dikarya</taxon>
        <taxon>Ascomycota</taxon>
        <taxon>Pezizomycotina</taxon>
        <taxon>Eurotiomycetes</taxon>
        <taxon>Chaetothyriomycetidae</taxon>
        <taxon>Chaetothyriales</taxon>
        <taxon>Herpotrichiellaceae</taxon>
        <taxon>Fonsecaea</taxon>
    </lineage>
</organism>
<evidence type="ECO:0000313" key="9">
    <source>
        <dbReference type="EMBL" id="OAG34669.1"/>
    </source>
</evidence>
<dbReference type="PROSITE" id="PS50157">
    <property type="entry name" value="ZINC_FINGER_C2H2_2"/>
    <property type="match status" value="1"/>
</dbReference>
<evidence type="ECO:0000256" key="4">
    <source>
        <dbReference type="ARBA" id="ARBA00022833"/>
    </source>
</evidence>
<feature type="coiled-coil region" evidence="6">
    <location>
        <begin position="499"/>
        <end position="526"/>
    </location>
</feature>
<dbReference type="GO" id="GO:0008270">
    <property type="term" value="F:zinc ion binding"/>
    <property type="evidence" value="ECO:0007669"/>
    <property type="project" value="UniProtKB-KW"/>
</dbReference>
<dbReference type="SMART" id="SM00355">
    <property type="entry name" value="ZnF_C2H2"/>
    <property type="match status" value="3"/>
</dbReference>
<proteinExistence type="predicted"/>
<dbReference type="SUPFAM" id="SSF57667">
    <property type="entry name" value="beta-beta-alpha zinc fingers"/>
    <property type="match status" value="1"/>
</dbReference>
<feature type="compositionally biased region" description="Basic and acidic residues" evidence="7">
    <location>
        <begin position="116"/>
        <end position="127"/>
    </location>
</feature>
<keyword evidence="10" id="KW-1185">Reference proteome</keyword>
<evidence type="ECO:0000256" key="2">
    <source>
        <dbReference type="ARBA" id="ARBA00022737"/>
    </source>
</evidence>
<evidence type="ECO:0000259" key="8">
    <source>
        <dbReference type="PROSITE" id="PS50157"/>
    </source>
</evidence>
<dbReference type="Gene3D" id="3.30.160.60">
    <property type="entry name" value="Classic Zinc Finger"/>
    <property type="match status" value="1"/>
</dbReference>
<evidence type="ECO:0000313" key="10">
    <source>
        <dbReference type="Proteomes" id="UP000077002"/>
    </source>
</evidence>